<evidence type="ECO:0000313" key="1">
    <source>
        <dbReference type="EMBL" id="OAD22166.1"/>
    </source>
</evidence>
<dbReference type="EMBL" id="LUTY01001129">
    <property type="protein sequence ID" value="OAD22166.1"/>
    <property type="molecule type" value="Genomic_DNA"/>
</dbReference>
<evidence type="ECO:0000313" key="2">
    <source>
        <dbReference type="Proteomes" id="UP000076962"/>
    </source>
</evidence>
<name>A0A176S2K1_9GAMM</name>
<dbReference type="InterPro" id="IPR011990">
    <property type="entry name" value="TPR-like_helical_dom_sf"/>
</dbReference>
<dbReference type="Proteomes" id="UP000076962">
    <property type="component" value="Unassembled WGS sequence"/>
</dbReference>
<dbReference type="Gene3D" id="1.25.40.10">
    <property type="entry name" value="Tetratricopeptide repeat domain"/>
    <property type="match status" value="1"/>
</dbReference>
<accession>A0A176S2K1</accession>
<dbReference type="Pfam" id="PF13431">
    <property type="entry name" value="TPR_17"/>
    <property type="match status" value="1"/>
</dbReference>
<gene>
    <name evidence="1" type="ORF">THIOM_002046</name>
</gene>
<dbReference type="PANTHER" id="PTHR12558">
    <property type="entry name" value="CELL DIVISION CYCLE 16,23,27"/>
    <property type="match status" value="1"/>
</dbReference>
<protein>
    <submittedName>
        <fullName evidence="1">Uncharacterized protein</fullName>
    </submittedName>
</protein>
<dbReference type="PANTHER" id="PTHR12558:SF13">
    <property type="entry name" value="CELL DIVISION CYCLE PROTEIN 27 HOMOLOG"/>
    <property type="match status" value="1"/>
</dbReference>
<dbReference type="AlphaFoldDB" id="A0A176S2K1"/>
<proteinExistence type="predicted"/>
<dbReference type="SUPFAM" id="SSF48452">
    <property type="entry name" value="TPR-like"/>
    <property type="match status" value="1"/>
</dbReference>
<keyword evidence="2" id="KW-1185">Reference proteome</keyword>
<sequence>MFERALRIEPNNPKIWYHLAQVRLAQKDWKRAIPLAQKSNALAGSDNNLRKTNRKVITEAFEQAARELDRALQDAPNNPELWYQLAEIRLTQAQVLVDAPLENWKRVLLLADKSNRLADKNLQKKNKKLITQALEGALYIAPHNSEFLRHLAELRLEQKQWADAIKLANKSLNHVVANDKKSYELRLNNWVVITQACEAMNNWKCVQNARNRAQSLAQVLAE</sequence>
<reference evidence="1 2" key="1">
    <citation type="submission" date="2016-05" db="EMBL/GenBank/DDBJ databases">
        <title>Single-cell genome of chain-forming Candidatus Thiomargarita nelsonii and comparison to other large sulfur-oxidizing bacteria.</title>
        <authorList>
            <person name="Winkel M."/>
            <person name="Salman V."/>
            <person name="Woyke T."/>
            <person name="Schulz-Vogt H."/>
            <person name="Richter M."/>
            <person name="Flood B."/>
            <person name="Bailey J."/>
            <person name="Amann R."/>
            <person name="Mussmann M."/>
        </authorList>
    </citation>
    <scope>NUCLEOTIDE SEQUENCE [LARGE SCALE GENOMIC DNA]</scope>
    <source>
        <strain evidence="1 2">THI036</strain>
    </source>
</reference>
<comment type="caution">
    <text evidence="1">The sequence shown here is derived from an EMBL/GenBank/DDBJ whole genome shotgun (WGS) entry which is preliminary data.</text>
</comment>
<organism evidence="1 2">
    <name type="scientific">Candidatus Thiomargarita nelsonii</name>
    <dbReference type="NCBI Taxonomy" id="1003181"/>
    <lineage>
        <taxon>Bacteria</taxon>
        <taxon>Pseudomonadati</taxon>
        <taxon>Pseudomonadota</taxon>
        <taxon>Gammaproteobacteria</taxon>
        <taxon>Thiotrichales</taxon>
        <taxon>Thiotrichaceae</taxon>
        <taxon>Thiomargarita</taxon>
    </lineage>
</organism>